<feature type="transmembrane region" description="Helical" evidence="1">
    <location>
        <begin position="136"/>
        <end position="159"/>
    </location>
</feature>
<dbReference type="EMBL" id="CP022196">
    <property type="protein sequence ID" value="ATG48368.1"/>
    <property type="molecule type" value="Genomic_DNA"/>
</dbReference>
<feature type="transmembrane region" description="Helical" evidence="1">
    <location>
        <begin position="104"/>
        <end position="130"/>
    </location>
</feature>
<evidence type="ECO:0000256" key="1">
    <source>
        <dbReference type="SAM" id="Phobius"/>
    </source>
</evidence>
<keyword evidence="1" id="KW-0812">Transmembrane</keyword>
<organism evidence="2 3">
    <name type="scientific">Celeribacter ethanolicus</name>
    <dbReference type="NCBI Taxonomy" id="1758178"/>
    <lineage>
        <taxon>Bacteria</taxon>
        <taxon>Pseudomonadati</taxon>
        <taxon>Pseudomonadota</taxon>
        <taxon>Alphaproteobacteria</taxon>
        <taxon>Rhodobacterales</taxon>
        <taxon>Roseobacteraceae</taxon>
        <taxon>Celeribacter</taxon>
    </lineage>
</organism>
<sequence length="250" mass="26780">MTGFILFQNAVLRVIRHLDEALAVSGLIWIGILIVQILTFNAVDMEALASGNPEAVAGSGIWLILLSNVVMAVGSCWIAVEWHRYALEGKRPTSAFPSWSGSRIWGYLILSIVIGLLIGLSVGLLGGLLLGLFGNVLAQALGGLFVVVLIALPAVFVFFRLSPTLPAVALGQKISFVQAWQATKPHSAVIFQAVILSIALFIVIQLIGSVFGSGLLGLLYELLAGWFLLMVNVSLLSSIYELAMRGELHD</sequence>
<name>A0A291GDZ0_9RHOB</name>
<keyword evidence="3" id="KW-1185">Reference proteome</keyword>
<dbReference type="RefSeq" id="WP_096806146.1">
    <property type="nucleotide sequence ID" value="NZ_CP022196.1"/>
</dbReference>
<feature type="transmembrane region" description="Helical" evidence="1">
    <location>
        <begin position="189"/>
        <end position="211"/>
    </location>
</feature>
<dbReference type="STRING" id="1758178.GCA_001550095_04084"/>
<keyword evidence="1" id="KW-0472">Membrane</keyword>
<dbReference type="AlphaFoldDB" id="A0A291GDZ0"/>
<keyword evidence="1" id="KW-1133">Transmembrane helix</keyword>
<feature type="transmembrane region" description="Helical" evidence="1">
    <location>
        <begin position="60"/>
        <end position="83"/>
    </location>
</feature>
<proteinExistence type="predicted"/>
<feature type="transmembrane region" description="Helical" evidence="1">
    <location>
        <begin position="223"/>
        <end position="243"/>
    </location>
</feature>
<gene>
    <name evidence="2" type="ORF">CEW89_12835</name>
</gene>
<dbReference type="OrthoDB" id="7704812at2"/>
<evidence type="ECO:0000313" key="3">
    <source>
        <dbReference type="Proteomes" id="UP000217935"/>
    </source>
</evidence>
<feature type="transmembrane region" description="Helical" evidence="1">
    <location>
        <begin position="21"/>
        <end position="40"/>
    </location>
</feature>
<reference evidence="2 3" key="1">
    <citation type="submission" date="2017-06" db="EMBL/GenBank/DDBJ databases">
        <title>Celeribacter sp. TSPH2 complete genome sequence.</title>
        <authorList>
            <person name="Woo J.-H."/>
            <person name="Kim H.-S."/>
        </authorList>
    </citation>
    <scope>NUCLEOTIDE SEQUENCE [LARGE SCALE GENOMIC DNA]</scope>
    <source>
        <strain evidence="2 3">TSPH2</strain>
    </source>
</reference>
<accession>A0A291GDZ0</accession>
<dbReference type="KEGG" id="ceh:CEW89_12835"/>
<evidence type="ECO:0000313" key="2">
    <source>
        <dbReference type="EMBL" id="ATG48368.1"/>
    </source>
</evidence>
<dbReference type="Proteomes" id="UP000217935">
    <property type="component" value="Chromosome"/>
</dbReference>
<protein>
    <recommendedName>
        <fullName evidence="4">Glycerophosphoryl diester phosphodiesterase membrane domain-containing protein</fullName>
    </recommendedName>
</protein>
<evidence type="ECO:0008006" key="4">
    <source>
        <dbReference type="Google" id="ProtNLM"/>
    </source>
</evidence>